<reference evidence="2" key="1">
    <citation type="submission" date="2025-08" db="UniProtKB">
        <authorList>
            <consortium name="RefSeq"/>
        </authorList>
    </citation>
    <scope>IDENTIFICATION</scope>
</reference>
<dbReference type="RefSeq" id="XP_014675742.1">
    <property type="nucleotide sequence ID" value="XM_014820256.1"/>
</dbReference>
<dbReference type="Pfam" id="PF08695">
    <property type="entry name" value="Coa1"/>
    <property type="match status" value="1"/>
</dbReference>
<organism evidence="1 2">
    <name type="scientific">Priapulus caudatus</name>
    <name type="common">Priapulid worm</name>
    <dbReference type="NCBI Taxonomy" id="37621"/>
    <lineage>
        <taxon>Eukaryota</taxon>
        <taxon>Metazoa</taxon>
        <taxon>Ecdysozoa</taxon>
        <taxon>Scalidophora</taxon>
        <taxon>Priapulida</taxon>
        <taxon>Priapulimorpha</taxon>
        <taxon>Priapulimorphida</taxon>
        <taxon>Priapulidae</taxon>
        <taxon>Priapulus</taxon>
    </lineage>
</organism>
<protein>
    <submittedName>
        <fullName evidence="2">Uncharacterized protein LOC106815749</fullName>
    </submittedName>
</protein>
<dbReference type="GeneID" id="106815749"/>
<dbReference type="InterPro" id="IPR014807">
    <property type="entry name" value="Coa1"/>
</dbReference>
<accession>A0ABM1EU71</accession>
<dbReference type="PANTHER" id="PTHR47148">
    <property type="entry name" value="CYTOCHROME C OXIDASE ASSEMBLY FACTOR 1 HOMOLOG"/>
    <property type="match status" value="1"/>
</dbReference>
<proteinExistence type="predicted"/>
<sequence length="101" mass="11296">MYKKSLELLREDGLASTSLGLPLKARWLDLADTTNDRTDSTCAKLMIPIEGSTTRGLLLARASKEAVGWELEAVELLVEGARDKISIFQRQEEADRRHVLL</sequence>
<dbReference type="PANTHER" id="PTHR47148:SF1">
    <property type="entry name" value="CYTOCHROME C OXIDASE ASSEMBLY FACTOR 1 HOMOLOG"/>
    <property type="match status" value="1"/>
</dbReference>
<name>A0ABM1EU71_PRICU</name>
<evidence type="ECO:0000313" key="1">
    <source>
        <dbReference type="Proteomes" id="UP000695022"/>
    </source>
</evidence>
<evidence type="ECO:0000313" key="2">
    <source>
        <dbReference type="RefSeq" id="XP_014675742.1"/>
    </source>
</evidence>
<keyword evidence="1" id="KW-1185">Reference proteome</keyword>
<dbReference type="Proteomes" id="UP000695022">
    <property type="component" value="Unplaced"/>
</dbReference>
<gene>
    <name evidence="2" type="primary">LOC106815749</name>
</gene>